<protein>
    <submittedName>
        <fullName evidence="2">Uncharacterized protein</fullName>
    </submittedName>
</protein>
<feature type="transmembrane region" description="Helical" evidence="1">
    <location>
        <begin position="186"/>
        <end position="204"/>
    </location>
</feature>
<evidence type="ECO:0000313" key="2">
    <source>
        <dbReference type="EMBL" id="OJG92827.1"/>
    </source>
</evidence>
<accession>A0AA91JQ73</accession>
<reference evidence="2 3" key="1">
    <citation type="submission" date="2014-12" db="EMBL/GenBank/DDBJ databases">
        <title>Draft genome sequences of 29 type strains of Enterococci.</title>
        <authorList>
            <person name="Zhong Z."/>
            <person name="Sun Z."/>
            <person name="Liu W."/>
            <person name="Zhang W."/>
            <person name="Zhang H."/>
        </authorList>
    </citation>
    <scope>NUCLEOTIDE SEQUENCE [LARGE SCALE GENOMIC DNA]</scope>
    <source>
        <strain evidence="2 3">DSM 22801</strain>
    </source>
</reference>
<comment type="caution">
    <text evidence="2">The sequence shown here is derived from an EMBL/GenBank/DDBJ whole genome shotgun (WGS) entry which is preliminary data.</text>
</comment>
<evidence type="ECO:0000256" key="1">
    <source>
        <dbReference type="SAM" id="Phobius"/>
    </source>
</evidence>
<organism evidence="2 3">
    <name type="scientific">Enterococcus silesiacus</name>
    <dbReference type="NCBI Taxonomy" id="332949"/>
    <lineage>
        <taxon>Bacteria</taxon>
        <taxon>Bacillati</taxon>
        <taxon>Bacillota</taxon>
        <taxon>Bacilli</taxon>
        <taxon>Lactobacillales</taxon>
        <taxon>Enterococcaceae</taxon>
        <taxon>Enterococcus</taxon>
    </lineage>
</organism>
<feature type="transmembrane region" description="Helical" evidence="1">
    <location>
        <begin position="16"/>
        <end position="35"/>
    </location>
</feature>
<keyword evidence="1" id="KW-0812">Transmembrane</keyword>
<keyword evidence="1" id="KW-0472">Membrane</keyword>
<gene>
    <name evidence="2" type="ORF">RV15_GL002772</name>
</gene>
<evidence type="ECO:0000313" key="3">
    <source>
        <dbReference type="Proteomes" id="UP000183039"/>
    </source>
</evidence>
<dbReference type="AlphaFoldDB" id="A0AA91JQ73"/>
<name>A0AA91JQ73_9ENTE</name>
<sequence>MGKMKKKVFWVNKNNLKFVIIIALLLLFIVFINHYSKDDTILYSLHSFINSQKEIILIGLSGAFLFQLVVSCNRLVITENDFIYATLFTKKIFAKSGYKIVGVGAKESYSPGYGDESGNTEYWHQLNVVNKESVQIFEIKVKSSNKYYQEIVSYLKMDELDDQCPVKNIEGCSFVPTGLDRYSKPWLDNLMALVIGAVITFLLYKLVPVRLLETKWQIVVVLAVFFFVGLRNISFKKRIPLQKLSINKESVSINNVHYKNQEIIRLAMSASSDDSKKNNVHFLNIVFEDGSKKQRLFYQFSIDHTQALEYQELEELLLKKFGDKYQLLFSKN</sequence>
<dbReference type="EMBL" id="JXLC01000004">
    <property type="protein sequence ID" value="OJG92827.1"/>
    <property type="molecule type" value="Genomic_DNA"/>
</dbReference>
<proteinExistence type="predicted"/>
<feature type="transmembrane region" description="Helical" evidence="1">
    <location>
        <begin position="55"/>
        <end position="77"/>
    </location>
</feature>
<feature type="transmembrane region" description="Helical" evidence="1">
    <location>
        <begin position="216"/>
        <end position="233"/>
    </location>
</feature>
<dbReference type="Proteomes" id="UP000183039">
    <property type="component" value="Unassembled WGS sequence"/>
</dbReference>
<keyword evidence="1" id="KW-1133">Transmembrane helix</keyword>